<proteinExistence type="inferred from homology"/>
<dbReference type="AlphaFoldDB" id="A0A317ER35"/>
<dbReference type="InterPro" id="IPR039425">
    <property type="entry name" value="RNA_pol_sigma-70-like"/>
</dbReference>
<evidence type="ECO:0000256" key="2">
    <source>
        <dbReference type="ARBA" id="ARBA00023015"/>
    </source>
</evidence>
<evidence type="ECO:0000313" key="7">
    <source>
        <dbReference type="EMBL" id="PWS28597.1"/>
    </source>
</evidence>
<reference evidence="7 8" key="1">
    <citation type="submission" date="2018-05" db="EMBL/GenBank/DDBJ databases">
        <title>Pedobacter paludis sp. nov., isolated from wetland soil.</title>
        <authorList>
            <person name="Zhang Y."/>
            <person name="Wang G."/>
        </authorList>
    </citation>
    <scope>NUCLEOTIDE SEQUENCE [LARGE SCALE GENOMIC DNA]</scope>
    <source>
        <strain evidence="7 8">KCTC22721</strain>
    </source>
</reference>
<gene>
    <name evidence="7" type="ORF">DHW03_01735</name>
</gene>
<name>A0A317ER35_9SPHI</name>
<dbReference type="InterPro" id="IPR036388">
    <property type="entry name" value="WH-like_DNA-bd_sf"/>
</dbReference>
<dbReference type="GO" id="GO:0006352">
    <property type="term" value="P:DNA-templated transcription initiation"/>
    <property type="evidence" value="ECO:0007669"/>
    <property type="project" value="InterPro"/>
</dbReference>
<accession>A0A317ER35</accession>
<dbReference type="Pfam" id="PF08281">
    <property type="entry name" value="Sigma70_r4_2"/>
    <property type="match status" value="1"/>
</dbReference>
<dbReference type="Pfam" id="PF04542">
    <property type="entry name" value="Sigma70_r2"/>
    <property type="match status" value="1"/>
</dbReference>
<keyword evidence="4" id="KW-0804">Transcription</keyword>
<sequence>MKLIIPDANDEVLWTAIKNGSELAFKEVFDRYLPILLATARRYFKDEATCENLVQDIFLNIWLRRAHLDIRDFKSYFTASMRYQVYKELQGKNAKNQIFYTDESLENNIAHQSNEGEENFNVSDLKKQIDIYVYALPKRCREIFLLSRHEHLSNSEIASKLSISKRSVENQITSALKYLRSNIGNYVPANATIIISIILHLSKD</sequence>
<evidence type="ECO:0000259" key="6">
    <source>
        <dbReference type="Pfam" id="PF08281"/>
    </source>
</evidence>
<dbReference type="SUPFAM" id="SSF88659">
    <property type="entry name" value="Sigma3 and sigma4 domains of RNA polymerase sigma factors"/>
    <property type="match status" value="1"/>
</dbReference>
<dbReference type="Gene3D" id="1.10.10.10">
    <property type="entry name" value="Winged helix-like DNA-binding domain superfamily/Winged helix DNA-binding domain"/>
    <property type="match status" value="1"/>
</dbReference>
<feature type="domain" description="RNA polymerase sigma factor 70 region 4 type 2" evidence="6">
    <location>
        <begin position="135"/>
        <end position="178"/>
    </location>
</feature>
<comment type="similarity">
    <text evidence="1">Belongs to the sigma-70 factor family. ECF subfamily.</text>
</comment>
<dbReference type="GO" id="GO:0016987">
    <property type="term" value="F:sigma factor activity"/>
    <property type="evidence" value="ECO:0007669"/>
    <property type="project" value="UniProtKB-KW"/>
</dbReference>
<evidence type="ECO:0000256" key="3">
    <source>
        <dbReference type="ARBA" id="ARBA00023082"/>
    </source>
</evidence>
<keyword evidence="8" id="KW-1185">Reference proteome</keyword>
<protein>
    <submittedName>
        <fullName evidence="7">RNA polymerase sigma-70 factor</fullName>
    </submittedName>
</protein>
<dbReference type="SUPFAM" id="SSF88946">
    <property type="entry name" value="Sigma2 domain of RNA polymerase sigma factors"/>
    <property type="match status" value="1"/>
</dbReference>
<evidence type="ECO:0000256" key="1">
    <source>
        <dbReference type="ARBA" id="ARBA00010641"/>
    </source>
</evidence>
<dbReference type="RefSeq" id="WP_109924028.1">
    <property type="nucleotide sequence ID" value="NZ_QGNZ01000001.1"/>
</dbReference>
<dbReference type="PANTHER" id="PTHR43133:SF46">
    <property type="entry name" value="RNA POLYMERASE SIGMA-70 FACTOR ECF SUBFAMILY"/>
    <property type="match status" value="1"/>
</dbReference>
<evidence type="ECO:0000259" key="5">
    <source>
        <dbReference type="Pfam" id="PF04542"/>
    </source>
</evidence>
<dbReference type="OrthoDB" id="665981at2"/>
<dbReference type="NCBIfam" id="TIGR02937">
    <property type="entry name" value="sigma70-ECF"/>
    <property type="match status" value="1"/>
</dbReference>
<dbReference type="InterPro" id="IPR013325">
    <property type="entry name" value="RNA_pol_sigma_r2"/>
</dbReference>
<dbReference type="EMBL" id="QGNZ01000001">
    <property type="protein sequence ID" value="PWS28597.1"/>
    <property type="molecule type" value="Genomic_DNA"/>
</dbReference>
<feature type="domain" description="RNA polymerase sigma-70 region 2" evidence="5">
    <location>
        <begin position="29"/>
        <end position="90"/>
    </location>
</feature>
<dbReference type="InterPro" id="IPR007627">
    <property type="entry name" value="RNA_pol_sigma70_r2"/>
</dbReference>
<keyword evidence="3" id="KW-0731">Sigma factor</keyword>
<dbReference type="GO" id="GO:0003677">
    <property type="term" value="F:DNA binding"/>
    <property type="evidence" value="ECO:0007669"/>
    <property type="project" value="InterPro"/>
</dbReference>
<dbReference type="InterPro" id="IPR013249">
    <property type="entry name" value="RNA_pol_sigma70_r4_t2"/>
</dbReference>
<evidence type="ECO:0000313" key="8">
    <source>
        <dbReference type="Proteomes" id="UP000245379"/>
    </source>
</evidence>
<organism evidence="7 8">
    <name type="scientific">Pedobacter yonginense</name>
    <dbReference type="NCBI Taxonomy" id="651869"/>
    <lineage>
        <taxon>Bacteria</taxon>
        <taxon>Pseudomonadati</taxon>
        <taxon>Bacteroidota</taxon>
        <taxon>Sphingobacteriia</taxon>
        <taxon>Sphingobacteriales</taxon>
        <taxon>Sphingobacteriaceae</taxon>
        <taxon>Pedobacter</taxon>
    </lineage>
</organism>
<comment type="caution">
    <text evidence="7">The sequence shown here is derived from an EMBL/GenBank/DDBJ whole genome shotgun (WGS) entry which is preliminary data.</text>
</comment>
<evidence type="ECO:0000256" key="4">
    <source>
        <dbReference type="ARBA" id="ARBA00023163"/>
    </source>
</evidence>
<dbReference type="PANTHER" id="PTHR43133">
    <property type="entry name" value="RNA POLYMERASE ECF-TYPE SIGMA FACTO"/>
    <property type="match status" value="1"/>
</dbReference>
<dbReference type="Proteomes" id="UP000245379">
    <property type="component" value="Unassembled WGS sequence"/>
</dbReference>
<dbReference type="InterPro" id="IPR013324">
    <property type="entry name" value="RNA_pol_sigma_r3/r4-like"/>
</dbReference>
<dbReference type="InterPro" id="IPR014284">
    <property type="entry name" value="RNA_pol_sigma-70_dom"/>
</dbReference>
<keyword evidence="2" id="KW-0805">Transcription regulation</keyword>
<dbReference type="Gene3D" id="1.10.1740.10">
    <property type="match status" value="1"/>
</dbReference>